<name>A0A7I8VIS5_9ANNE</name>
<protein>
    <submittedName>
        <fullName evidence="2">DgyrCDS4168</fullName>
    </submittedName>
</protein>
<reference evidence="2 3" key="1">
    <citation type="submission" date="2020-08" db="EMBL/GenBank/DDBJ databases">
        <authorList>
            <person name="Hejnol A."/>
        </authorList>
    </citation>
    <scope>NUCLEOTIDE SEQUENCE [LARGE SCALE GENOMIC DNA]</scope>
</reference>
<dbReference type="OrthoDB" id="5984441at2759"/>
<dbReference type="InterPro" id="IPR025164">
    <property type="entry name" value="Toastrack_DUF4097"/>
</dbReference>
<dbReference type="PANTHER" id="PTHR34094">
    <property type="match status" value="1"/>
</dbReference>
<dbReference type="Proteomes" id="UP000549394">
    <property type="component" value="Unassembled WGS sequence"/>
</dbReference>
<evidence type="ECO:0000313" key="2">
    <source>
        <dbReference type="EMBL" id="CAD5115171.1"/>
    </source>
</evidence>
<dbReference type="Pfam" id="PF13349">
    <property type="entry name" value="DUF4097"/>
    <property type="match status" value="1"/>
</dbReference>
<dbReference type="EMBL" id="CAJFCJ010000006">
    <property type="protein sequence ID" value="CAD5115171.1"/>
    <property type="molecule type" value="Genomic_DNA"/>
</dbReference>
<dbReference type="PANTHER" id="PTHR34094:SF1">
    <property type="entry name" value="PROTEIN FAM185A"/>
    <property type="match status" value="1"/>
</dbReference>
<feature type="domain" description="DUF4097" evidence="1">
    <location>
        <begin position="58"/>
        <end position="211"/>
    </location>
</feature>
<proteinExistence type="predicted"/>
<keyword evidence="3" id="KW-1185">Reference proteome</keyword>
<comment type="caution">
    <text evidence="2">The sequence shown here is derived from an EMBL/GenBank/DDBJ whole genome shotgun (WGS) entry which is preliminary data.</text>
</comment>
<organism evidence="2 3">
    <name type="scientific">Dimorphilus gyrociliatus</name>
    <dbReference type="NCBI Taxonomy" id="2664684"/>
    <lineage>
        <taxon>Eukaryota</taxon>
        <taxon>Metazoa</taxon>
        <taxon>Spiralia</taxon>
        <taxon>Lophotrochozoa</taxon>
        <taxon>Annelida</taxon>
        <taxon>Polychaeta</taxon>
        <taxon>Polychaeta incertae sedis</taxon>
        <taxon>Dinophilidae</taxon>
        <taxon>Dimorphilus</taxon>
    </lineage>
</organism>
<accession>A0A7I8VIS5</accession>
<gene>
    <name evidence="2" type="ORF">DGYR_LOCUS3943</name>
</gene>
<sequence>MYLQKRSLTTIKSWSFDTDPFGSLSLFSKRFADVYIRTLDPQAFPQMNKVFIDVVSANDMKELKNRELDLNVSMNSKFRLNISTESEMEDNFKILIRMPIKFEIEASICGNKKIEIADIENYLVQVTTEDGDCLLKNIKTADLSLSSIRGNIHCFGSLLAASKIQTKSGDVTIGKCLGPQLNIKGETGKISISSLYSEKSSINSQSGDIQIKHCHKDCSITSKGGSIQIGCLSGNLKCKSEGGNLDLYVENTTESELALVGGHANLKLSEKLKSILDLEAKDINMTENIPFIPLEQNVSHPKVVGVITDEENIKDDHFVPKDVKIPKSIIKAHSASGTISVSIQNWFQSLQLSMLEKKQDD</sequence>
<evidence type="ECO:0000313" key="3">
    <source>
        <dbReference type="Proteomes" id="UP000549394"/>
    </source>
</evidence>
<evidence type="ECO:0000259" key="1">
    <source>
        <dbReference type="Pfam" id="PF13349"/>
    </source>
</evidence>
<dbReference type="AlphaFoldDB" id="A0A7I8VIS5"/>